<comment type="caution">
    <text evidence="1">The sequence shown here is derived from an EMBL/GenBank/DDBJ whole genome shotgun (WGS) entry which is preliminary data.</text>
</comment>
<reference evidence="1" key="1">
    <citation type="journal article" date="2023" name="G3 (Bethesda)">
        <title>Whole genome assemblies of Zophobas morio and Tenebrio molitor.</title>
        <authorList>
            <person name="Kaur S."/>
            <person name="Stinson S.A."/>
            <person name="diCenzo G.C."/>
        </authorList>
    </citation>
    <scope>NUCLEOTIDE SEQUENCE</scope>
    <source>
        <strain evidence="1">QUZm001</strain>
    </source>
</reference>
<evidence type="ECO:0000313" key="2">
    <source>
        <dbReference type="Proteomes" id="UP001168821"/>
    </source>
</evidence>
<sequence length="139" mass="14419">MNYILSQLTDKENNVAYLDDDASKAIDGVDHTTNLGSNVDISKFKVLGEDGGLNGKYFVPDSAVSYYSTDGTYVEGSTSGVVPATVAGQNIGATAASSSTGALDSLNAATDGLIKINDTQMSTKFKVVGFQKSYGKAQG</sequence>
<protein>
    <submittedName>
        <fullName evidence="1">Uncharacterized protein</fullName>
    </submittedName>
</protein>
<dbReference type="Proteomes" id="UP001168821">
    <property type="component" value="Unassembled WGS sequence"/>
</dbReference>
<accession>A0AA38HJ39</accession>
<proteinExistence type="predicted"/>
<dbReference type="AlphaFoldDB" id="A0AA38HJ39"/>
<name>A0AA38HJ39_9CUCU</name>
<keyword evidence="2" id="KW-1185">Reference proteome</keyword>
<dbReference type="EMBL" id="JALNTZ010001825">
    <property type="protein sequence ID" value="KAJ3622617.1"/>
    <property type="molecule type" value="Genomic_DNA"/>
</dbReference>
<organism evidence="1 2">
    <name type="scientific">Zophobas morio</name>
    <dbReference type="NCBI Taxonomy" id="2755281"/>
    <lineage>
        <taxon>Eukaryota</taxon>
        <taxon>Metazoa</taxon>
        <taxon>Ecdysozoa</taxon>
        <taxon>Arthropoda</taxon>
        <taxon>Hexapoda</taxon>
        <taxon>Insecta</taxon>
        <taxon>Pterygota</taxon>
        <taxon>Neoptera</taxon>
        <taxon>Endopterygota</taxon>
        <taxon>Coleoptera</taxon>
        <taxon>Polyphaga</taxon>
        <taxon>Cucujiformia</taxon>
        <taxon>Tenebrionidae</taxon>
        <taxon>Zophobas</taxon>
    </lineage>
</organism>
<gene>
    <name evidence="1" type="ORF">Zmor_004450</name>
</gene>
<evidence type="ECO:0000313" key="1">
    <source>
        <dbReference type="EMBL" id="KAJ3622617.1"/>
    </source>
</evidence>